<evidence type="ECO:0000313" key="1">
    <source>
        <dbReference type="EMBL" id="MEQ2563881.1"/>
    </source>
</evidence>
<evidence type="ECO:0000313" key="2">
    <source>
        <dbReference type="Proteomes" id="UP001437460"/>
    </source>
</evidence>
<dbReference type="Proteomes" id="UP001437460">
    <property type="component" value="Unassembled WGS sequence"/>
</dbReference>
<proteinExistence type="predicted"/>
<name>A0ABV1HP87_9FIRM</name>
<comment type="caution">
    <text evidence="1">The sequence shown here is derived from an EMBL/GenBank/DDBJ whole genome shotgun (WGS) entry which is preliminary data.</text>
</comment>
<gene>
    <name evidence="1" type="ORF">WMO41_12030</name>
</gene>
<keyword evidence="2" id="KW-1185">Reference proteome</keyword>
<dbReference type="RefSeq" id="WP_349229957.1">
    <property type="nucleotide sequence ID" value="NZ_JBBMFJ010000026.1"/>
</dbReference>
<organism evidence="1 2">
    <name type="scientific">Ventrimonas faecis</name>
    <dbReference type="NCBI Taxonomy" id="3133170"/>
    <lineage>
        <taxon>Bacteria</taxon>
        <taxon>Bacillati</taxon>
        <taxon>Bacillota</taxon>
        <taxon>Clostridia</taxon>
        <taxon>Lachnospirales</taxon>
        <taxon>Lachnospiraceae</taxon>
        <taxon>Ventrimonas</taxon>
    </lineage>
</organism>
<protein>
    <submittedName>
        <fullName evidence="1">Uncharacterized protein</fullName>
    </submittedName>
</protein>
<dbReference type="EMBL" id="JBBMFJ010000026">
    <property type="protein sequence ID" value="MEQ2563881.1"/>
    <property type="molecule type" value="Genomic_DNA"/>
</dbReference>
<accession>A0ABV1HP87</accession>
<sequence length="384" mass="42921">MFNLLADIISLLLAAQEGMPGQKLMSPGSGQLSADMERFGGYLRKLAEALSRGIQLPPQLYCRICADAEQCIHQGDYEGARILVKVLETEIGDFRNYYNRMKYSGGAWKSVIQIPPLNTNYEKVNIKIYPAAAVDWLRCSGRETLLERYVAVTPDMETMESIRCIYVRKGSIQNVLEEKNGLDIAVSPVCSSSTINVVADAATEMTWAADEQNVMEKRIVRIAEAALKHGCDIIAFPLATVEPRTVIQLQNLLESYAEKAVLLLSPMYYEDCRKKVKVLGKSGRVLYESGQYGDAGEQALLLVDRLCGLLVPVQTQKRQCMCLNTGAGEFLAELFSRPEEWKNCPQEAACSGICEACTRDLCYYEISVLKTEDSFRYECNYRTA</sequence>
<reference evidence="1 2" key="1">
    <citation type="submission" date="2024-03" db="EMBL/GenBank/DDBJ databases">
        <title>Human intestinal bacterial collection.</title>
        <authorList>
            <person name="Pauvert C."/>
            <person name="Hitch T.C.A."/>
            <person name="Clavel T."/>
        </authorList>
    </citation>
    <scope>NUCLEOTIDE SEQUENCE [LARGE SCALE GENOMIC DNA]</scope>
    <source>
        <strain evidence="1 2">CLA-AP-H27</strain>
    </source>
</reference>